<dbReference type="AlphaFoldDB" id="A0A378B3K7"/>
<dbReference type="Gene3D" id="3.40.50.1820">
    <property type="entry name" value="alpha/beta hydrolase"/>
    <property type="match status" value="1"/>
</dbReference>
<dbReference type="STRING" id="1218098.GCA_001598715_03162"/>
<dbReference type="EMBL" id="UGLW01000003">
    <property type="protein sequence ID" value="STV28031.1"/>
    <property type="molecule type" value="Genomic_DNA"/>
</dbReference>
<dbReference type="GO" id="GO:0008236">
    <property type="term" value="F:serine-type peptidase activity"/>
    <property type="evidence" value="ECO:0007669"/>
    <property type="project" value="InterPro"/>
</dbReference>
<protein>
    <submittedName>
        <fullName evidence="3">Esterase</fullName>
    </submittedName>
</protein>
<keyword evidence="1" id="KW-0378">Hydrolase</keyword>
<evidence type="ECO:0000313" key="3">
    <source>
        <dbReference type="EMBL" id="STV28031.1"/>
    </source>
</evidence>
<dbReference type="Pfam" id="PF00326">
    <property type="entry name" value="Peptidase_S9"/>
    <property type="match status" value="1"/>
</dbReference>
<dbReference type="PANTHER" id="PTHR22946">
    <property type="entry name" value="DIENELACTONE HYDROLASE DOMAIN-CONTAINING PROTEIN-RELATED"/>
    <property type="match status" value="1"/>
</dbReference>
<dbReference type="Proteomes" id="UP000254487">
    <property type="component" value="Unassembled WGS sequence"/>
</dbReference>
<dbReference type="NCBIfam" id="NF007857">
    <property type="entry name" value="PRK10566.1"/>
    <property type="match status" value="1"/>
</dbReference>
<organism evidence="3 4">
    <name type="scientific">Klebsiella pneumoniae subsp. ozaenae</name>
    <dbReference type="NCBI Taxonomy" id="574"/>
    <lineage>
        <taxon>Bacteria</taxon>
        <taxon>Pseudomonadati</taxon>
        <taxon>Pseudomonadota</taxon>
        <taxon>Gammaproteobacteria</taxon>
        <taxon>Enterobacterales</taxon>
        <taxon>Enterobacteriaceae</taxon>
        <taxon>Klebsiella/Raoultella group</taxon>
        <taxon>Klebsiella</taxon>
        <taxon>Klebsiella pneumoniae complex</taxon>
    </lineage>
</organism>
<sequence>MIALEMRNLGGGEILHACPQESLDKPLPCIVFYHGFTSSKLVYSYFAVALAEAGFRVIMPDAPEHGARYQGDEAGRMQRFWPILQQNFREFPALREAIIAEGWLEGERLAVAGASMGGMTALGIMTHHPELNSVACLMGSGYFRSLSQTLFPSPDFDVDSLNEWDVSHQLASLARRPLLLWHGDADDVVPPEETFRLEQALRQGDLAARLTCVWQKGVRHRITPEALATTVAFFSAAPLNADYADALILKLFEDRGIGLFAGDHHVYLSGLAE</sequence>
<dbReference type="PANTHER" id="PTHR22946:SF9">
    <property type="entry name" value="POLYKETIDE TRANSFERASE AF380"/>
    <property type="match status" value="1"/>
</dbReference>
<dbReference type="SUPFAM" id="SSF53474">
    <property type="entry name" value="alpha/beta-Hydrolases"/>
    <property type="match status" value="1"/>
</dbReference>
<accession>A0A378B3K7</accession>
<dbReference type="InterPro" id="IPR050261">
    <property type="entry name" value="FrsA_esterase"/>
</dbReference>
<name>A0A378B3K7_KLEPO</name>
<dbReference type="InterPro" id="IPR001375">
    <property type="entry name" value="Peptidase_S9_cat"/>
</dbReference>
<dbReference type="InterPro" id="IPR029058">
    <property type="entry name" value="AB_hydrolase_fold"/>
</dbReference>
<dbReference type="GO" id="GO:0006508">
    <property type="term" value="P:proteolysis"/>
    <property type="evidence" value="ECO:0007669"/>
    <property type="project" value="InterPro"/>
</dbReference>
<evidence type="ECO:0000256" key="1">
    <source>
        <dbReference type="ARBA" id="ARBA00022801"/>
    </source>
</evidence>
<reference evidence="3 4" key="1">
    <citation type="submission" date="2018-06" db="EMBL/GenBank/DDBJ databases">
        <authorList>
            <consortium name="Pathogen Informatics"/>
            <person name="Doyle S."/>
        </authorList>
    </citation>
    <scope>NUCLEOTIDE SEQUENCE [LARGE SCALE GENOMIC DNA]</scope>
    <source>
        <strain evidence="3 4">NCTC10313</strain>
    </source>
</reference>
<evidence type="ECO:0000259" key="2">
    <source>
        <dbReference type="Pfam" id="PF00326"/>
    </source>
</evidence>
<feature type="domain" description="Peptidase S9 prolyl oligopeptidase catalytic" evidence="2">
    <location>
        <begin position="85"/>
        <end position="226"/>
    </location>
</feature>
<proteinExistence type="predicted"/>
<gene>
    <name evidence="3" type="ORF">NCTC10313_06537</name>
</gene>
<dbReference type="GO" id="GO:0052689">
    <property type="term" value="F:carboxylic ester hydrolase activity"/>
    <property type="evidence" value="ECO:0007669"/>
    <property type="project" value="UniProtKB-ARBA"/>
</dbReference>
<evidence type="ECO:0000313" key="4">
    <source>
        <dbReference type="Proteomes" id="UP000254487"/>
    </source>
</evidence>